<dbReference type="Pfam" id="PF05133">
    <property type="entry name" value="SPP1_portal"/>
    <property type="match status" value="1"/>
</dbReference>
<dbReference type="AlphaFoldDB" id="A0A1Q9YI03"/>
<proteinExistence type="predicted"/>
<dbReference type="EMBL" id="MPJZ01000091">
    <property type="protein sequence ID" value="OLU43828.1"/>
    <property type="molecule type" value="Genomic_DNA"/>
</dbReference>
<name>A0A1Q9YI03_9FIRM</name>
<reference evidence="1 2" key="1">
    <citation type="submission" date="2016-11" db="EMBL/GenBank/DDBJ databases">
        <title>Description of two novel members of the family Erysipelotrichaceae: Ileibacterium lipovorans gen. nov., sp. nov. and Dubosiella newyorkensis, gen. nov., sp. nov.</title>
        <authorList>
            <person name="Cox L.M."/>
            <person name="Sohn J."/>
            <person name="Tyrrell K.L."/>
            <person name="Citron D.M."/>
            <person name="Lawson P.A."/>
            <person name="Patel N.B."/>
            <person name="Iizumi T."/>
            <person name="Perez-Perez G.I."/>
            <person name="Goldstein E.J."/>
            <person name="Blaser M.J."/>
        </authorList>
    </citation>
    <scope>NUCLEOTIDE SEQUENCE [LARGE SCALE GENOMIC DNA]</scope>
    <source>
        <strain evidence="1 2">NYU-BL-K8</strain>
    </source>
</reference>
<evidence type="ECO:0008006" key="3">
    <source>
        <dbReference type="Google" id="ProtNLM"/>
    </source>
</evidence>
<evidence type="ECO:0000313" key="1">
    <source>
        <dbReference type="EMBL" id="OLU43828.1"/>
    </source>
</evidence>
<gene>
    <name evidence="1" type="ORF">BO223_10480</name>
</gene>
<accession>A0A1Q9YI03</accession>
<comment type="caution">
    <text evidence="1">The sequence shown here is derived from an EMBL/GenBank/DDBJ whole genome shotgun (WGS) entry which is preliminary data.</text>
</comment>
<protein>
    <recommendedName>
        <fullName evidence="3">Phage portal protein</fullName>
    </recommendedName>
</protein>
<dbReference type="Proteomes" id="UP000186758">
    <property type="component" value="Unassembled WGS sequence"/>
</dbReference>
<sequence>MLGWIPKAVDSLADRLVFKGWKNDNFNLSQIFQMNNPDIFFDSAIISALIGGCSFVYMGLDKEDFPRLKVIDGRDATGIIDPVTNLLTEGYAVLERDPKTDVPVLEAYFLPDTTTYIRKGGDPETFLNPAGIQLLVPIIYRPDAKRPMGHSRISRASMSLLQGACRTVKRSEVSAEFYSFPQKYIIGLSQEEDEAFEKWKATMSTFLTITKDEDGDSPTVGQFTQQNMTPFTEQLRTFAALFAGENGLTLVDLGFVSDNPSSAEAIKASHESLPLTARKAQRTFGSCFLNVGMVSACLRDNKAYRRQQFYLTEPMWEPIFEPDAAALSSIGDGAIKLNQAVPGYFNTDNLPDLTGIDPSQLPAPVAEDANG</sequence>
<evidence type="ECO:0000313" key="2">
    <source>
        <dbReference type="Proteomes" id="UP000186758"/>
    </source>
</evidence>
<dbReference type="InterPro" id="IPR021145">
    <property type="entry name" value="Portal_protein_SPP1_Gp6-like"/>
</dbReference>
<dbReference type="RefSeq" id="WP_075886038.1">
    <property type="nucleotide sequence ID" value="NZ_MPJZ01000091.1"/>
</dbReference>
<organism evidence="1 2">
    <name type="scientific">Faecalibaculum rodentium</name>
    <dbReference type="NCBI Taxonomy" id="1702221"/>
    <lineage>
        <taxon>Bacteria</taxon>
        <taxon>Bacillati</taxon>
        <taxon>Bacillota</taxon>
        <taxon>Erysipelotrichia</taxon>
        <taxon>Erysipelotrichales</taxon>
        <taxon>Erysipelotrichaceae</taxon>
        <taxon>Faecalibaculum</taxon>
    </lineage>
</organism>